<dbReference type="AlphaFoldDB" id="A0AAD8YHJ2"/>
<dbReference type="EMBL" id="JATAAI010000005">
    <property type="protein sequence ID" value="KAK1745570.1"/>
    <property type="molecule type" value="Genomic_DNA"/>
</dbReference>
<comment type="caution">
    <text evidence="1">The sequence shown here is derived from an EMBL/GenBank/DDBJ whole genome shotgun (WGS) entry which is preliminary data.</text>
</comment>
<dbReference type="Proteomes" id="UP001224775">
    <property type="component" value="Unassembled WGS sequence"/>
</dbReference>
<keyword evidence="2" id="KW-1185">Reference proteome</keyword>
<protein>
    <submittedName>
        <fullName evidence="1">Uncharacterized protein</fullName>
    </submittedName>
</protein>
<proteinExistence type="predicted"/>
<sequence>MGIFQIEHCAQLLDWALKNVGKEGPLYFDCGIIDHNHFLSQKIYDKLHETGTTDTFQIGKEGVMIEMDDILSTFRAVSNHKLLGKVQECGDRTYFHEGFRVRKDGKTIEMLWGS</sequence>
<organism evidence="1 2">
    <name type="scientific">Skeletonema marinoi</name>
    <dbReference type="NCBI Taxonomy" id="267567"/>
    <lineage>
        <taxon>Eukaryota</taxon>
        <taxon>Sar</taxon>
        <taxon>Stramenopiles</taxon>
        <taxon>Ochrophyta</taxon>
        <taxon>Bacillariophyta</taxon>
        <taxon>Coscinodiscophyceae</taxon>
        <taxon>Thalassiosirophycidae</taxon>
        <taxon>Thalassiosirales</taxon>
        <taxon>Skeletonemataceae</taxon>
        <taxon>Skeletonema</taxon>
        <taxon>Skeletonema marinoi-dohrnii complex</taxon>
    </lineage>
</organism>
<accession>A0AAD8YHJ2</accession>
<reference evidence="1" key="1">
    <citation type="submission" date="2023-06" db="EMBL/GenBank/DDBJ databases">
        <title>Survivors Of The Sea: Transcriptome response of Skeletonema marinoi to long-term dormancy.</title>
        <authorList>
            <person name="Pinder M.I.M."/>
            <person name="Kourtchenko O."/>
            <person name="Robertson E.K."/>
            <person name="Larsson T."/>
            <person name="Maumus F."/>
            <person name="Osuna-Cruz C.M."/>
            <person name="Vancaester E."/>
            <person name="Stenow R."/>
            <person name="Vandepoele K."/>
            <person name="Ploug H."/>
            <person name="Bruchert V."/>
            <person name="Godhe A."/>
            <person name="Topel M."/>
        </authorList>
    </citation>
    <scope>NUCLEOTIDE SEQUENCE</scope>
    <source>
        <strain evidence="1">R05AC</strain>
    </source>
</reference>
<gene>
    <name evidence="1" type="ORF">QTG54_003494</name>
</gene>
<evidence type="ECO:0000313" key="1">
    <source>
        <dbReference type="EMBL" id="KAK1745570.1"/>
    </source>
</evidence>
<name>A0AAD8YHJ2_9STRA</name>
<evidence type="ECO:0000313" key="2">
    <source>
        <dbReference type="Proteomes" id="UP001224775"/>
    </source>
</evidence>